<evidence type="ECO:0000256" key="3">
    <source>
        <dbReference type="ARBA" id="ARBA00022801"/>
    </source>
</evidence>
<feature type="domain" description="HBS1-like protein N-terminal" evidence="5">
    <location>
        <begin position="11"/>
        <end position="88"/>
    </location>
</feature>
<dbReference type="Proteomes" id="UP000515788">
    <property type="component" value="Chromosome 8"/>
</dbReference>
<dbReference type="Pfam" id="PF08938">
    <property type="entry name" value="HBS1_N"/>
    <property type="match status" value="1"/>
</dbReference>
<gene>
    <name evidence="6" type="ORF">HG536_0H02450</name>
</gene>
<dbReference type="EMBL" id="CP059253">
    <property type="protein sequence ID" value="QLL34870.1"/>
    <property type="molecule type" value="Genomic_DNA"/>
</dbReference>
<dbReference type="GeneID" id="59328136"/>
<evidence type="ECO:0000256" key="2">
    <source>
        <dbReference type="ARBA" id="ARBA00022490"/>
    </source>
</evidence>
<keyword evidence="2" id="KW-0963">Cytoplasm</keyword>
<dbReference type="AlphaFoldDB" id="A0A7G3ZMY4"/>
<evidence type="ECO:0000256" key="4">
    <source>
        <dbReference type="ARBA" id="ARBA00022917"/>
    </source>
</evidence>
<reference evidence="6 7" key="1">
    <citation type="submission" date="2020-06" db="EMBL/GenBank/DDBJ databases">
        <title>The yeast mating-type switching endonuclease HO is a domesticated member of an unorthodox homing genetic element family.</title>
        <authorList>
            <person name="Coughlan A.Y."/>
            <person name="Lombardi L."/>
            <person name="Braun-Galleani S."/>
            <person name="Martos A.R."/>
            <person name="Galeote V."/>
            <person name="Bigey F."/>
            <person name="Dequin S."/>
            <person name="Byrne K.P."/>
            <person name="Wolfe K.H."/>
        </authorList>
    </citation>
    <scope>NUCLEOTIDE SEQUENCE [LARGE SCALE GENOMIC DNA]</scope>
    <source>
        <strain evidence="6 7">CBS764</strain>
    </source>
</reference>
<evidence type="ECO:0000313" key="6">
    <source>
        <dbReference type="EMBL" id="QLL34870.1"/>
    </source>
</evidence>
<comment type="subcellular location">
    <subcellularLocation>
        <location evidence="1">Cytoplasm</location>
    </subcellularLocation>
</comment>
<evidence type="ECO:0000259" key="5">
    <source>
        <dbReference type="Pfam" id="PF08938"/>
    </source>
</evidence>
<dbReference type="GO" id="GO:0005737">
    <property type="term" value="C:cytoplasm"/>
    <property type="evidence" value="ECO:0007669"/>
    <property type="project" value="UniProtKB-SubCell"/>
</dbReference>
<accession>A0A7G3ZMY4</accession>
<evidence type="ECO:0000256" key="1">
    <source>
        <dbReference type="ARBA" id="ARBA00004496"/>
    </source>
</evidence>
<keyword evidence="7" id="KW-1185">Reference proteome</keyword>
<dbReference type="GO" id="GO:0006412">
    <property type="term" value="P:translation"/>
    <property type="evidence" value="ECO:0007669"/>
    <property type="project" value="UniProtKB-KW"/>
</dbReference>
<organism evidence="6 7">
    <name type="scientific">Torulaspora globosa</name>
    <dbReference type="NCBI Taxonomy" id="48254"/>
    <lineage>
        <taxon>Eukaryota</taxon>
        <taxon>Fungi</taxon>
        <taxon>Dikarya</taxon>
        <taxon>Ascomycota</taxon>
        <taxon>Saccharomycotina</taxon>
        <taxon>Saccharomycetes</taxon>
        <taxon>Saccharomycetales</taxon>
        <taxon>Saccharomycetaceae</taxon>
        <taxon>Torulaspora</taxon>
    </lineage>
</organism>
<dbReference type="RefSeq" id="XP_037141544.1">
    <property type="nucleotide sequence ID" value="XM_037285648.1"/>
</dbReference>
<proteinExistence type="predicted"/>
<name>A0A7G3ZMY4_9SACH</name>
<protein>
    <recommendedName>
        <fullName evidence="5">HBS1-like protein N-terminal domain-containing protein</fullName>
    </recommendedName>
</protein>
<evidence type="ECO:0000313" key="7">
    <source>
        <dbReference type="Proteomes" id="UP000515788"/>
    </source>
</evidence>
<keyword evidence="4" id="KW-0648">Protein biosynthesis</keyword>
<dbReference type="InterPro" id="IPR015033">
    <property type="entry name" value="HBS1-like_N"/>
</dbReference>
<keyword evidence="3" id="KW-0378">Hydrolase</keyword>
<dbReference type="GO" id="GO:0016787">
    <property type="term" value="F:hydrolase activity"/>
    <property type="evidence" value="ECO:0007669"/>
    <property type="project" value="UniProtKB-KW"/>
</dbReference>
<dbReference type="KEGG" id="tgb:HG536_0H02450"/>
<sequence length="114" mass="13457">MPSYADDDDAIDYENEMPDFQDEAEFDDYLNDEEFDLMNELFPKAKKEMQEYQGWDNLAVKLAIFDADFNLDEALTELRKAYKKKKKQPIAAAQPLNPPNGMYFAWRFEHFIIA</sequence>
<dbReference type="OrthoDB" id="10404361at2759"/>